<proteinExistence type="predicted"/>
<accession>A0A1U7DG80</accession>
<keyword evidence="3" id="KW-0812">Transmembrane</keyword>
<name>A0A1U7DG80_9RHOB</name>
<evidence type="ECO:0000313" key="7">
    <source>
        <dbReference type="Proteomes" id="UP000187266"/>
    </source>
</evidence>
<gene>
    <name evidence="6" type="ORF">BV394_04105</name>
</gene>
<evidence type="ECO:0000256" key="4">
    <source>
        <dbReference type="ARBA" id="ARBA00022989"/>
    </source>
</evidence>
<dbReference type="Proteomes" id="UP000187266">
    <property type="component" value="Chromosome"/>
</dbReference>
<keyword evidence="7" id="KW-1185">Reference proteome</keyword>
<dbReference type="InterPro" id="IPR050445">
    <property type="entry name" value="Bact_polysacc_biosynth/exp"/>
</dbReference>
<accession>A0A2M9DFQ1</accession>
<dbReference type="STRING" id="1267768.BV394_04105"/>
<evidence type="ECO:0000256" key="5">
    <source>
        <dbReference type="ARBA" id="ARBA00023136"/>
    </source>
</evidence>
<reference evidence="6 7" key="1">
    <citation type="submission" date="2017-01" db="EMBL/GenBank/DDBJ databases">
        <title>Genomic analysis of Xuhuaishuia manganoxidans DY6-4.</title>
        <authorList>
            <person name="Wang X."/>
        </authorList>
    </citation>
    <scope>NUCLEOTIDE SEQUENCE [LARGE SCALE GENOMIC DNA]</scope>
    <source>
        <strain evidence="6 7">DY6-4</strain>
    </source>
</reference>
<sequence length="604" mass="65518">MEGRPHVQHYLELARLHRRLLIGVPLAAAALAFAVSLYLLLSAPVFTASTKVTVKPSDAELSFSRRFVRSSSSDAANVVTQTHIEYLTSREIASRVAGRLDAKFGAEAAAKPASGGLIGALRAIKGTVKRGLRVINSGRFVEVPAEEKRIAAIRKAIRIDIVESSYIMKIEARWDDPEIAAEIANVVAQEYRRRASEEAVDQVGTMSSYLEQRRREAEAGLADLRQQEADLRRKLGIVDLPAQRAALLARRDGTEVKLQDDLIELSASRVKVAALSQNDTGLRRSGLSPEMQLELSMSELATLELERRIADREQTLAATEAALTQLSGKEAPLVRIADRIAQAEEKINDISQRLLTLDLARSEGLDAIRIVDPARPALYPDSPKVLVNTMAAAIAGLMLALIAVLLRDATSRSAATRADLGEVPGTRSLPALRPSDVALTRRRLGGPERPDPLSPGRMVAGLGEGLGERLGGRRLGSSFAARRWPSLRGHLGALRLRALRDHVLAPLAGLKPDPEGGARVVIDYSSDRRAALAGRILEQLAPSRGRTFLGSFIDDRLWSRLPRQAGEVIVTLGRDEITIDELSEVVGVVARRLGAPVFLVFVDG</sequence>
<protein>
    <submittedName>
        <fullName evidence="6">Uncharacterized protein</fullName>
    </submittedName>
</protein>
<evidence type="ECO:0000256" key="3">
    <source>
        <dbReference type="ARBA" id="ARBA00022692"/>
    </source>
</evidence>
<keyword evidence="5" id="KW-0472">Membrane</keyword>
<keyword evidence="2" id="KW-1003">Cell membrane</keyword>
<dbReference type="PANTHER" id="PTHR32309">
    <property type="entry name" value="TYROSINE-PROTEIN KINASE"/>
    <property type="match status" value="1"/>
</dbReference>
<dbReference type="PANTHER" id="PTHR32309:SF31">
    <property type="entry name" value="CAPSULAR EXOPOLYSACCHARIDE FAMILY"/>
    <property type="match status" value="1"/>
</dbReference>
<comment type="subcellular location">
    <subcellularLocation>
        <location evidence="1">Cell membrane</location>
        <topology evidence="1">Multi-pass membrane protein</topology>
    </subcellularLocation>
</comment>
<evidence type="ECO:0000313" key="6">
    <source>
        <dbReference type="EMBL" id="APX89010.1"/>
    </source>
</evidence>
<dbReference type="InterPro" id="IPR003856">
    <property type="entry name" value="LPS_length_determ_N"/>
</dbReference>
<dbReference type="AlphaFoldDB" id="A0A1U7DG80"/>
<dbReference type="Pfam" id="PF02706">
    <property type="entry name" value="Wzz"/>
    <property type="match status" value="1"/>
</dbReference>
<dbReference type="OrthoDB" id="7799739at2"/>
<organism evidence="6 7">
    <name type="scientific">Brevirhabdus pacifica</name>
    <dbReference type="NCBI Taxonomy" id="1267768"/>
    <lineage>
        <taxon>Bacteria</taxon>
        <taxon>Pseudomonadati</taxon>
        <taxon>Pseudomonadota</taxon>
        <taxon>Alphaproteobacteria</taxon>
        <taxon>Rhodobacterales</taxon>
        <taxon>Paracoccaceae</taxon>
        <taxon>Brevirhabdus</taxon>
    </lineage>
</organism>
<dbReference type="GO" id="GO:0005886">
    <property type="term" value="C:plasma membrane"/>
    <property type="evidence" value="ECO:0007669"/>
    <property type="project" value="UniProtKB-SubCell"/>
</dbReference>
<dbReference type="EMBL" id="CP019124">
    <property type="protein sequence ID" value="APX89010.1"/>
    <property type="molecule type" value="Genomic_DNA"/>
</dbReference>
<evidence type="ECO:0000256" key="2">
    <source>
        <dbReference type="ARBA" id="ARBA00022475"/>
    </source>
</evidence>
<keyword evidence="4" id="KW-1133">Transmembrane helix</keyword>
<evidence type="ECO:0000256" key="1">
    <source>
        <dbReference type="ARBA" id="ARBA00004651"/>
    </source>
</evidence>